<protein>
    <recommendedName>
        <fullName evidence="4">ILCR1 Ig-like domain-containing protein</fullName>
    </recommendedName>
</protein>
<keyword evidence="2" id="KW-0812">Transmembrane</keyword>
<feature type="region of interest" description="Disordered" evidence="1">
    <location>
        <begin position="328"/>
        <end position="358"/>
    </location>
</feature>
<keyword evidence="2" id="KW-1133">Transmembrane helix</keyword>
<dbReference type="Proteomes" id="UP000735302">
    <property type="component" value="Unassembled WGS sequence"/>
</dbReference>
<comment type="caution">
    <text evidence="5">The sequence shown here is derived from an EMBL/GenBank/DDBJ whole genome shotgun (WGS) entry which is preliminary data.</text>
</comment>
<evidence type="ECO:0000256" key="1">
    <source>
        <dbReference type="SAM" id="MobiDB-lite"/>
    </source>
</evidence>
<organism evidence="5 6">
    <name type="scientific">Plakobranchus ocellatus</name>
    <dbReference type="NCBI Taxonomy" id="259542"/>
    <lineage>
        <taxon>Eukaryota</taxon>
        <taxon>Metazoa</taxon>
        <taxon>Spiralia</taxon>
        <taxon>Lophotrochozoa</taxon>
        <taxon>Mollusca</taxon>
        <taxon>Gastropoda</taxon>
        <taxon>Heterobranchia</taxon>
        <taxon>Euthyneura</taxon>
        <taxon>Panpulmonata</taxon>
        <taxon>Sacoglossa</taxon>
        <taxon>Placobranchoidea</taxon>
        <taxon>Plakobranchidae</taxon>
        <taxon>Plakobranchus</taxon>
    </lineage>
</organism>
<dbReference type="AlphaFoldDB" id="A0AAV3Z0P3"/>
<feature type="domain" description="ILCR1 Ig-like" evidence="4">
    <location>
        <begin position="205"/>
        <end position="322"/>
    </location>
</feature>
<dbReference type="InterPro" id="IPR057066">
    <property type="entry name" value="Ig_ILCR1"/>
</dbReference>
<keyword evidence="2" id="KW-0472">Membrane</keyword>
<accession>A0AAV3Z0P3</accession>
<proteinExistence type="predicted"/>
<name>A0AAV3Z0P3_9GAST</name>
<evidence type="ECO:0000313" key="6">
    <source>
        <dbReference type="Proteomes" id="UP000735302"/>
    </source>
</evidence>
<gene>
    <name evidence="5" type="ORF">PoB_001539400</name>
</gene>
<reference evidence="5 6" key="1">
    <citation type="journal article" date="2021" name="Elife">
        <title>Chloroplast acquisition without the gene transfer in kleptoplastic sea slugs, Plakobranchus ocellatus.</title>
        <authorList>
            <person name="Maeda T."/>
            <person name="Takahashi S."/>
            <person name="Yoshida T."/>
            <person name="Shimamura S."/>
            <person name="Takaki Y."/>
            <person name="Nagai Y."/>
            <person name="Toyoda A."/>
            <person name="Suzuki Y."/>
            <person name="Arimoto A."/>
            <person name="Ishii H."/>
            <person name="Satoh N."/>
            <person name="Nishiyama T."/>
            <person name="Hasebe M."/>
            <person name="Maruyama T."/>
            <person name="Minagawa J."/>
            <person name="Obokata J."/>
            <person name="Shigenobu S."/>
        </authorList>
    </citation>
    <scope>NUCLEOTIDE SEQUENCE [LARGE SCALE GENOMIC DNA]</scope>
</reference>
<dbReference type="EMBL" id="BLXT01001882">
    <property type="protein sequence ID" value="GFN88888.1"/>
    <property type="molecule type" value="Genomic_DNA"/>
</dbReference>
<feature type="chain" id="PRO_5043909926" description="ILCR1 Ig-like domain-containing protein" evidence="3">
    <location>
        <begin position="17"/>
        <end position="417"/>
    </location>
</feature>
<evidence type="ECO:0000313" key="5">
    <source>
        <dbReference type="EMBL" id="GFN88888.1"/>
    </source>
</evidence>
<evidence type="ECO:0000256" key="2">
    <source>
        <dbReference type="SAM" id="Phobius"/>
    </source>
</evidence>
<feature type="transmembrane region" description="Helical" evidence="2">
    <location>
        <begin position="365"/>
        <end position="387"/>
    </location>
</feature>
<sequence length="417" mass="46456">MSCMVAFSWLLLSVLCSNVTVSRGDACTLKVFEKGSDQPIEGICMKQFNSTDCRSFIQSWCDLPNEFKTQVSDYSVENVEPGSLNLIAKLSEYKNNSQLFLIPGMLINWNSPASKLAEGYLMIWENDDSMSCRLYTFNTTEGEKPVKELHFQSDIPYISPNKHYTVRVYSMPPPESLAKSQDPDTFVTMNLTSGSVIYNYNNPGSWTPSLSAKVVTNGTVEVMVGHVPQVFNMSRFEVMLLQRSYDELNAPENLIHIYKQPPDSQSSAGKIRFSGLKTDEYKAVVYVLDDYRKVDGECQCWQEETNSKRYCTLSCGAVATNWFHVPGTANHTSTEDPEGVPPNNVTKGPSVDKAPMPRRPDQEKLIIGLAVGGSLIVLLALAAYGLWGKNRNKKSGNSGEQTELSALHLVLHNYACM</sequence>
<keyword evidence="6" id="KW-1185">Reference proteome</keyword>
<dbReference type="Pfam" id="PF23608">
    <property type="entry name" value="Ig_ILCR1"/>
    <property type="match status" value="1"/>
</dbReference>
<feature type="signal peptide" evidence="3">
    <location>
        <begin position="1"/>
        <end position="16"/>
    </location>
</feature>
<evidence type="ECO:0000259" key="4">
    <source>
        <dbReference type="Pfam" id="PF23608"/>
    </source>
</evidence>
<evidence type="ECO:0000256" key="3">
    <source>
        <dbReference type="SAM" id="SignalP"/>
    </source>
</evidence>
<keyword evidence="3" id="KW-0732">Signal</keyword>